<evidence type="ECO:0000256" key="1">
    <source>
        <dbReference type="ARBA" id="ARBA00022723"/>
    </source>
</evidence>
<dbReference type="SMART" id="SM00184">
    <property type="entry name" value="RING"/>
    <property type="match status" value="1"/>
</dbReference>
<reference evidence="7" key="2">
    <citation type="submission" date="2015-06" db="UniProtKB">
        <authorList>
            <consortium name="EnsemblMetazoa"/>
        </authorList>
    </citation>
    <scope>IDENTIFICATION</scope>
</reference>
<feature type="domain" description="RING-type" evidence="6">
    <location>
        <begin position="13"/>
        <end position="54"/>
    </location>
</feature>
<dbReference type="PROSITE" id="PS00518">
    <property type="entry name" value="ZF_RING_1"/>
    <property type="match status" value="1"/>
</dbReference>
<accession>T1KVU5</accession>
<proteinExistence type="predicted"/>
<keyword evidence="2 4" id="KW-0863">Zinc-finger</keyword>
<feature type="region of interest" description="Disordered" evidence="5">
    <location>
        <begin position="176"/>
        <end position="211"/>
    </location>
</feature>
<keyword evidence="1" id="KW-0479">Metal-binding</keyword>
<evidence type="ECO:0000256" key="5">
    <source>
        <dbReference type="SAM" id="MobiDB-lite"/>
    </source>
</evidence>
<dbReference type="CDD" id="cd16750">
    <property type="entry name" value="RING-HC_SH3RF3"/>
    <property type="match status" value="1"/>
</dbReference>
<dbReference type="InterPro" id="IPR028502">
    <property type="entry name" value="SH3RF3_RING-HC_Zfn"/>
</dbReference>
<dbReference type="Pfam" id="PF13923">
    <property type="entry name" value="zf-C3HC4_2"/>
    <property type="match status" value="1"/>
</dbReference>
<dbReference type="STRING" id="32264.T1KVU5"/>
<name>T1KVU5_TETUR</name>
<dbReference type="EMBL" id="CAEY01000614">
    <property type="status" value="NOT_ANNOTATED_CDS"/>
    <property type="molecule type" value="Genomic_DNA"/>
</dbReference>
<keyword evidence="8" id="KW-1185">Reference proteome</keyword>
<evidence type="ECO:0000256" key="4">
    <source>
        <dbReference type="PROSITE-ProRule" id="PRU00175"/>
    </source>
</evidence>
<evidence type="ECO:0000256" key="2">
    <source>
        <dbReference type="ARBA" id="ARBA00022771"/>
    </source>
</evidence>
<dbReference type="PANTHER" id="PTHR25462">
    <property type="entry name" value="BONUS, ISOFORM C-RELATED"/>
    <property type="match status" value="1"/>
</dbReference>
<dbReference type="SUPFAM" id="SSF57850">
    <property type="entry name" value="RING/U-box"/>
    <property type="match status" value="1"/>
</dbReference>
<evidence type="ECO:0000313" key="8">
    <source>
        <dbReference type="Proteomes" id="UP000015104"/>
    </source>
</evidence>
<dbReference type="InterPro" id="IPR013083">
    <property type="entry name" value="Znf_RING/FYVE/PHD"/>
</dbReference>
<dbReference type="GO" id="GO:0008270">
    <property type="term" value="F:zinc ion binding"/>
    <property type="evidence" value="ECO:0007669"/>
    <property type="project" value="UniProtKB-KW"/>
</dbReference>
<dbReference type="EnsemblMetazoa" id="tetur23g01890.1">
    <property type="protein sequence ID" value="tetur23g01890.1"/>
    <property type="gene ID" value="tetur23g01890"/>
</dbReference>
<reference evidence="8" key="1">
    <citation type="submission" date="2011-08" db="EMBL/GenBank/DDBJ databases">
        <authorList>
            <person name="Rombauts S."/>
        </authorList>
    </citation>
    <scope>NUCLEOTIDE SEQUENCE</scope>
    <source>
        <strain evidence="8">London</strain>
    </source>
</reference>
<dbReference type="PANTHER" id="PTHR25462:SF296">
    <property type="entry name" value="MEIOTIC P26, ISOFORM F"/>
    <property type="match status" value="1"/>
</dbReference>
<dbReference type="InterPro" id="IPR001841">
    <property type="entry name" value="Znf_RING"/>
</dbReference>
<dbReference type="InterPro" id="IPR017907">
    <property type="entry name" value="Znf_RING_CS"/>
</dbReference>
<evidence type="ECO:0000256" key="3">
    <source>
        <dbReference type="ARBA" id="ARBA00022833"/>
    </source>
</evidence>
<evidence type="ECO:0000259" key="6">
    <source>
        <dbReference type="PROSITE" id="PS50089"/>
    </source>
</evidence>
<dbReference type="Gene3D" id="3.30.40.10">
    <property type="entry name" value="Zinc/RING finger domain, C3HC4 (zinc finger)"/>
    <property type="match status" value="1"/>
</dbReference>
<dbReference type="InterPro" id="IPR047153">
    <property type="entry name" value="TRIM45/56/19-like"/>
</dbReference>
<dbReference type="HOGENOM" id="CLU_1172006_0_0_1"/>
<protein>
    <recommendedName>
        <fullName evidence="6">RING-type domain-containing protein</fullName>
    </recommendedName>
</protein>
<dbReference type="Proteomes" id="UP000015104">
    <property type="component" value="Unassembled WGS sequence"/>
</dbReference>
<feature type="compositionally biased region" description="Low complexity" evidence="5">
    <location>
        <begin position="178"/>
        <end position="211"/>
    </location>
</feature>
<sequence>MDKSDIFSDLLECSVCFEQLDYTSKVLPCQHTFCKRCLEEIVHAHKELRCPECRIKVDIKVDDLPSNILLIRLLEGLKNNSKLASRSLSKNGNEIGHYNNELNQTRSTLNTLNNTNNRINQSSFYSNEQISQYQSTNEIGVSSLKLDSSLPSTHSQQPASFSQTKNNVNIVKQQQSILSSTSPTATTATSSSTPATTTTTLTSCSSQGGTSSPCITRAKALYTYDGKEQGLVNCYHI</sequence>
<dbReference type="AlphaFoldDB" id="T1KVU5"/>
<dbReference type="eggNOG" id="KOG2177">
    <property type="taxonomic scope" value="Eukaryota"/>
</dbReference>
<dbReference type="PROSITE" id="PS50089">
    <property type="entry name" value="ZF_RING_2"/>
    <property type="match status" value="1"/>
</dbReference>
<dbReference type="FunFam" id="3.30.40.10:FF:000077">
    <property type="entry name" value="E3 ubiquitin-protein ligase SH3RF1 isoform X1"/>
    <property type="match status" value="1"/>
</dbReference>
<evidence type="ECO:0000313" key="7">
    <source>
        <dbReference type="EnsemblMetazoa" id="tetur23g01890.1"/>
    </source>
</evidence>
<keyword evidence="3" id="KW-0862">Zinc</keyword>
<organism evidence="7 8">
    <name type="scientific">Tetranychus urticae</name>
    <name type="common">Two-spotted spider mite</name>
    <dbReference type="NCBI Taxonomy" id="32264"/>
    <lineage>
        <taxon>Eukaryota</taxon>
        <taxon>Metazoa</taxon>
        <taxon>Ecdysozoa</taxon>
        <taxon>Arthropoda</taxon>
        <taxon>Chelicerata</taxon>
        <taxon>Arachnida</taxon>
        <taxon>Acari</taxon>
        <taxon>Acariformes</taxon>
        <taxon>Trombidiformes</taxon>
        <taxon>Prostigmata</taxon>
        <taxon>Eleutherengona</taxon>
        <taxon>Raphignathae</taxon>
        <taxon>Tetranychoidea</taxon>
        <taxon>Tetranychidae</taxon>
        <taxon>Tetranychus</taxon>
    </lineage>
</organism>